<reference evidence="7 8" key="2">
    <citation type="journal article" date="2008" name="Nature">
        <title>The Phaeodactylum genome reveals the evolutionary history of diatom genomes.</title>
        <authorList>
            <person name="Bowler C."/>
            <person name="Allen A.E."/>
            <person name="Badger J.H."/>
            <person name="Grimwood J."/>
            <person name="Jabbari K."/>
            <person name="Kuo A."/>
            <person name="Maheswari U."/>
            <person name="Martens C."/>
            <person name="Maumus F."/>
            <person name="Otillar R.P."/>
            <person name="Rayko E."/>
            <person name="Salamov A."/>
            <person name="Vandepoele K."/>
            <person name="Beszteri B."/>
            <person name="Gruber A."/>
            <person name="Heijde M."/>
            <person name="Katinka M."/>
            <person name="Mock T."/>
            <person name="Valentin K."/>
            <person name="Verret F."/>
            <person name="Berges J.A."/>
            <person name="Brownlee C."/>
            <person name="Cadoret J.P."/>
            <person name="Chiovitti A."/>
            <person name="Choi C.J."/>
            <person name="Coesel S."/>
            <person name="De Martino A."/>
            <person name="Detter J.C."/>
            <person name="Durkin C."/>
            <person name="Falciatore A."/>
            <person name="Fournet J."/>
            <person name="Haruta M."/>
            <person name="Huysman M.J."/>
            <person name="Jenkins B.D."/>
            <person name="Jiroutova K."/>
            <person name="Jorgensen R.E."/>
            <person name="Joubert Y."/>
            <person name="Kaplan A."/>
            <person name="Kroger N."/>
            <person name="Kroth P.G."/>
            <person name="La Roche J."/>
            <person name="Lindquist E."/>
            <person name="Lommer M."/>
            <person name="Martin-Jezequel V."/>
            <person name="Lopez P.J."/>
            <person name="Lucas S."/>
            <person name="Mangogna M."/>
            <person name="McGinnis K."/>
            <person name="Medlin L.K."/>
            <person name="Montsant A."/>
            <person name="Oudot-Le Secq M.P."/>
            <person name="Napoli C."/>
            <person name="Obornik M."/>
            <person name="Parker M.S."/>
            <person name="Petit J.L."/>
            <person name="Porcel B.M."/>
            <person name="Poulsen N."/>
            <person name="Robison M."/>
            <person name="Rychlewski L."/>
            <person name="Rynearson T.A."/>
            <person name="Schmutz J."/>
            <person name="Shapiro H."/>
            <person name="Siaut M."/>
            <person name="Stanley M."/>
            <person name="Sussman M.R."/>
            <person name="Taylor A.R."/>
            <person name="Vardi A."/>
            <person name="von Dassow P."/>
            <person name="Vyverman W."/>
            <person name="Willis A."/>
            <person name="Wyrwicz L.S."/>
            <person name="Rokhsar D.S."/>
            <person name="Weissenbach J."/>
            <person name="Armbrust E.V."/>
            <person name="Green B.R."/>
            <person name="Van de Peer Y."/>
            <person name="Grigoriev I.V."/>
        </authorList>
    </citation>
    <scope>NUCLEOTIDE SEQUENCE [LARGE SCALE GENOMIC DNA]</scope>
    <source>
        <strain evidence="7 8">CCMP1335</strain>
    </source>
</reference>
<dbReference type="Gene3D" id="3.30.40.10">
    <property type="entry name" value="Zinc/RING finger domain, C3HC4 (zinc finger)"/>
    <property type="match status" value="1"/>
</dbReference>
<dbReference type="KEGG" id="tps:THAPSDRAFT_24434"/>
<feature type="compositionally biased region" description="Basic and acidic residues" evidence="5">
    <location>
        <begin position="695"/>
        <end position="710"/>
    </location>
</feature>
<evidence type="ECO:0000256" key="2">
    <source>
        <dbReference type="ARBA" id="ARBA00022771"/>
    </source>
</evidence>
<gene>
    <name evidence="7" type="ORF">THAPSDRAFT_24434</name>
</gene>
<reference evidence="7 8" key="1">
    <citation type="journal article" date="2004" name="Science">
        <title>The genome of the diatom Thalassiosira pseudonana: ecology, evolution, and metabolism.</title>
        <authorList>
            <person name="Armbrust E.V."/>
            <person name="Berges J.A."/>
            <person name="Bowler C."/>
            <person name="Green B.R."/>
            <person name="Martinez D."/>
            <person name="Putnam N.H."/>
            <person name="Zhou S."/>
            <person name="Allen A.E."/>
            <person name="Apt K.E."/>
            <person name="Bechner M."/>
            <person name="Brzezinski M.A."/>
            <person name="Chaal B.K."/>
            <person name="Chiovitti A."/>
            <person name="Davis A.K."/>
            <person name="Demarest M.S."/>
            <person name="Detter J.C."/>
            <person name="Glavina T."/>
            <person name="Goodstein D."/>
            <person name="Hadi M.Z."/>
            <person name="Hellsten U."/>
            <person name="Hildebrand M."/>
            <person name="Jenkins B.D."/>
            <person name="Jurka J."/>
            <person name="Kapitonov V.V."/>
            <person name="Kroger N."/>
            <person name="Lau W.W."/>
            <person name="Lane T.W."/>
            <person name="Larimer F.W."/>
            <person name="Lippmeier J.C."/>
            <person name="Lucas S."/>
            <person name="Medina M."/>
            <person name="Montsant A."/>
            <person name="Obornik M."/>
            <person name="Parker M.S."/>
            <person name="Palenik B."/>
            <person name="Pazour G.J."/>
            <person name="Richardson P.M."/>
            <person name="Rynearson T.A."/>
            <person name="Saito M.A."/>
            <person name="Schwartz D.C."/>
            <person name="Thamatrakoln K."/>
            <person name="Valentin K."/>
            <person name="Vardi A."/>
            <person name="Wilkerson F.P."/>
            <person name="Rokhsar D.S."/>
        </authorList>
    </citation>
    <scope>NUCLEOTIDE SEQUENCE [LARGE SCALE GENOMIC DNA]</scope>
    <source>
        <strain evidence="7 8">CCMP1335</strain>
    </source>
</reference>
<dbReference type="CDD" id="cd16574">
    <property type="entry name" value="RING-HC_Topors"/>
    <property type="match status" value="1"/>
</dbReference>
<dbReference type="SMART" id="SM00184">
    <property type="entry name" value="RING"/>
    <property type="match status" value="1"/>
</dbReference>
<keyword evidence="8" id="KW-1185">Reference proteome</keyword>
<dbReference type="STRING" id="35128.B8CA12"/>
<dbReference type="HOGENOM" id="CLU_284934_0_0_1"/>
<sequence>MSSSYESDDDGSAINSNEMRDQNRSPSNQSDDERNSCNCNHLQNTLNGGVASATKDAATAGSAAAATGDGKNDATNDGSEGSGDDDDDDEKAGSNSGEGRSIQSSTSTTDHHIDANGLFDDHDTEGIARTATRSALDRVGAASSTEVVSAAALLNNSYEELSSSYSQLIHNQNLINARVTQGNSGLIHPASASAALTSSTFGGLGSSSLYRSPMDIAGQIQDFTTTSLCGGQEPTIEPLLGENAGLGGHDHLLLATSMLRSRERLEENSPERTFQRFLGTPPSSSAAASSTARMESSSEVAQATVAAAEHRTSALNDQLHSWLSSAGVGSGIARGISSGVTGGLSGFGSSAVTTTAPGGIAVGAGCGSNTVEDSIAETISTAIGGAIANGLSSQQNNLNNLQISLTNLQNTPNNTAADAASFDLSANLSAALVNWNTITSVTDNSRRRNRLLQHMELVGESNTDDNPISVTREIQRALHDHYMEGLRVGVGAAISNGEGATLGALTANGGSNDAIIRELQQHLSNLQGGTPRPLGLLSEDVAAGGMGAPVSNRLLRAARGVGMSSLPPPPFLTAEETAYARAFARRNEPISSIFGRYTFGGNQGDEDNSGSPGREEVDADSIGTEDSQSYSESDDSDCPPPLEPLPVSTSVTAETGYSEFARNAMEEIEQRLIENARRDNQAISTTATASLTNHSESERRERWHQVERDTAASVNVDGNVTDDRKPSAIPTSEYTNSNTKRPHSSSEHEKRRSRDDGDLKPEAIDPATVTCCICLDIPTHEELSSINGCSHPFCFTCIEKWADRENTCPLCKARFLKIEKVNRPKKRKNDAAGSESDGKVRSSKRVRNRDQRSDINFINPLQGLFASMEANGTWPTHIAQLLFSGLGASQNRRNRNFQYTMPRQTASRSARQAALGAIAGPPPPFSTGAHELFNSFMSSTAPHPMRTTTTTTTETPWSTSASVHVTLGAQGFAADSSRASATAAPVRHPTSILRNPFTSVVDVPGRAEEEEILSTLSPSSYIQRMHRELELSSNTERFQFAPPPAAAAASSRNSTGDLAGRSAETALEIDDSDSDDDDVVEVLAVEAMM</sequence>
<dbReference type="RefSeq" id="XP_002292962.1">
    <property type="nucleotide sequence ID" value="XM_002292926.1"/>
</dbReference>
<evidence type="ECO:0000259" key="6">
    <source>
        <dbReference type="PROSITE" id="PS50089"/>
    </source>
</evidence>
<keyword evidence="2 4" id="KW-0863">Zinc-finger</keyword>
<dbReference type="InterPro" id="IPR013083">
    <property type="entry name" value="Znf_RING/FYVE/PHD"/>
</dbReference>
<feature type="region of interest" description="Disordered" evidence="5">
    <location>
        <begin position="1"/>
        <end position="121"/>
    </location>
</feature>
<feature type="region of interest" description="Disordered" evidence="5">
    <location>
        <begin position="686"/>
        <end position="761"/>
    </location>
</feature>
<feature type="domain" description="RING-type" evidence="6">
    <location>
        <begin position="771"/>
        <end position="812"/>
    </location>
</feature>
<dbReference type="GeneID" id="7443249"/>
<dbReference type="InterPro" id="IPR058746">
    <property type="entry name" value="Znf_RING-type_Topors"/>
</dbReference>
<dbReference type="Pfam" id="PF13639">
    <property type="entry name" value="zf-RING_2"/>
    <property type="match status" value="1"/>
</dbReference>
<feature type="region of interest" description="Disordered" evidence="5">
    <location>
        <begin position="594"/>
        <end position="650"/>
    </location>
</feature>
<feature type="compositionally biased region" description="Polar residues" evidence="5">
    <location>
        <begin position="93"/>
        <end position="108"/>
    </location>
</feature>
<keyword evidence="3" id="KW-0862">Zinc</keyword>
<evidence type="ECO:0000313" key="8">
    <source>
        <dbReference type="Proteomes" id="UP000001449"/>
    </source>
</evidence>
<feature type="compositionally biased region" description="Basic and acidic residues" evidence="5">
    <location>
        <begin position="265"/>
        <end position="274"/>
    </location>
</feature>
<feature type="compositionally biased region" description="Low complexity" evidence="5">
    <location>
        <begin position="283"/>
        <end position="297"/>
    </location>
</feature>
<dbReference type="AlphaFoldDB" id="B8CA12"/>
<feature type="compositionally biased region" description="Acidic residues" evidence="5">
    <location>
        <begin position="1067"/>
        <end position="1077"/>
    </location>
</feature>
<feature type="compositionally biased region" description="Polar residues" evidence="5">
    <location>
        <begin position="36"/>
        <end position="47"/>
    </location>
</feature>
<dbReference type="InterPro" id="IPR001841">
    <property type="entry name" value="Znf_RING"/>
</dbReference>
<dbReference type="GO" id="GO:0008270">
    <property type="term" value="F:zinc ion binding"/>
    <property type="evidence" value="ECO:0007669"/>
    <property type="project" value="UniProtKB-KW"/>
</dbReference>
<dbReference type="SUPFAM" id="SSF57850">
    <property type="entry name" value="RING/U-box"/>
    <property type="match status" value="1"/>
</dbReference>
<dbReference type="EMBL" id="CM000647">
    <property type="protein sequence ID" value="EED89423.1"/>
    <property type="molecule type" value="Genomic_DNA"/>
</dbReference>
<feature type="compositionally biased region" description="Polar residues" evidence="5">
    <location>
        <begin position="729"/>
        <end position="739"/>
    </location>
</feature>
<dbReference type="PROSITE" id="PS00518">
    <property type="entry name" value="ZF_RING_1"/>
    <property type="match status" value="1"/>
</dbReference>
<dbReference type="PANTHER" id="PTHR46563">
    <property type="entry name" value="RING-TYPE DOMAIN-CONTAINING PROTEIN"/>
    <property type="match status" value="1"/>
</dbReference>
<dbReference type="PaxDb" id="35128-Thaps24434"/>
<dbReference type="Proteomes" id="UP000001449">
    <property type="component" value="Chromosome 12"/>
</dbReference>
<name>B8CA12_THAPS</name>
<feature type="compositionally biased region" description="Low complexity" evidence="5">
    <location>
        <begin position="51"/>
        <end position="69"/>
    </location>
</feature>
<dbReference type="PANTHER" id="PTHR46563:SF4">
    <property type="entry name" value="ASPARTYL_ASPARAGINYL BETA-HYDROXYLASE ISOFORM X1"/>
    <property type="match status" value="1"/>
</dbReference>
<feature type="region of interest" description="Disordered" evidence="5">
    <location>
        <begin position="824"/>
        <end position="852"/>
    </location>
</feature>
<organism evidence="7 8">
    <name type="scientific">Thalassiosira pseudonana</name>
    <name type="common">Marine diatom</name>
    <name type="synonym">Cyclotella nana</name>
    <dbReference type="NCBI Taxonomy" id="35128"/>
    <lineage>
        <taxon>Eukaryota</taxon>
        <taxon>Sar</taxon>
        <taxon>Stramenopiles</taxon>
        <taxon>Ochrophyta</taxon>
        <taxon>Bacillariophyta</taxon>
        <taxon>Coscinodiscophyceae</taxon>
        <taxon>Thalassiosirophycidae</taxon>
        <taxon>Thalassiosirales</taxon>
        <taxon>Thalassiosiraceae</taxon>
        <taxon>Thalassiosira</taxon>
    </lineage>
</organism>
<protein>
    <recommendedName>
        <fullName evidence="6">RING-type domain-containing protein</fullName>
    </recommendedName>
</protein>
<dbReference type="InParanoid" id="B8CA12"/>
<feature type="region of interest" description="Disordered" evidence="5">
    <location>
        <begin position="1042"/>
        <end position="1077"/>
    </location>
</feature>
<dbReference type="eggNOG" id="KOG0825">
    <property type="taxonomic scope" value="Eukaryota"/>
</dbReference>
<keyword evidence="1" id="KW-0479">Metal-binding</keyword>
<feature type="compositionally biased region" description="Basic and acidic residues" evidence="5">
    <location>
        <begin position="744"/>
        <end position="761"/>
    </location>
</feature>
<feature type="compositionally biased region" description="Basic and acidic residues" evidence="5">
    <location>
        <begin position="109"/>
        <end position="121"/>
    </location>
</feature>
<feature type="region of interest" description="Disordered" evidence="5">
    <location>
        <begin position="265"/>
        <end position="297"/>
    </location>
</feature>
<evidence type="ECO:0000256" key="1">
    <source>
        <dbReference type="ARBA" id="ARBA00022723"/>
    </source>
</evidence>
<accession>B8CA12</accession>
<proteinExistence type="predicted"/>
<evidence type="ECO:0000256" key="4">
    <source>
        <dbReference type="PROSITE-ProRule" id="PRU00175"/>
    </source>
</evidence>
<dbReference type="PROSITE" id="PS50089">
    <property type="entry name" value="ZF_RING_2"/>
    <property type="match status" value="1"/>
</dbReference>
<dbReference type="InterPro" id="IPR017907">
    <property type="entry name" value="Znf_RING_CS"/>
</dbReference>
<evidence type="ECO:0000256" key="5">
    <source>
        <dbReference type="SAM" id="MobiDB-lite"/>
    </source>
</evidence>
<feature type="compositionally biased region" description="Acidic residues" evidence="5">
    <location>
        <begin position="1"/>
        <end position="11"/>
    </location>
</feature>
<evidence type="ECO:0000313" key="7">
    <source>
        <dbReference type="EMBL" id="EED89423.1"/>
    </source>
</evidence>
<evidence type="ECO:0000256" key="3">
    <source>
        <dbReference type="ARBA" id="ARBA00022833"/>
    </source>
</evidence>